<dbReference type="EMBL" id="SORZ01000002">
    <property type="protein sequence ID" value="TPW34545.1"/>
    <property type="molecule type" value="Genomic_DNA"/>
</dbReference>
<organism evidence="1 2">
    <name type="scientific">Oecophyllibacter saccharovorans</name>
    <dbReference type="NCBI Taxonomy" id="2558360"/>
    <lineage>
        <taxon>Bacteria</taxon>
        <taxon>Pseudomonadati</taxon>
        <taxon>Pseudomonadota</taxon>
        <taxon>Alphaproteobacteria</taxon>
        <taxon>Acetobacterales</taxon>
        <taxon>Acetobacteraceae</taxon>
        <taxon>Oecophyllibacter</taxon>
    </lineage>
</organism>
<accession>A0A506UMK2</accession>
<reference evidence="1 2" key="1">
    <citation type="submission" date="2019-03" db="EMBL/GenBank/DDBJ databases">
        <title>The complete genome sequence of Neokomagataea sp. Jb2 NBRC113641.</title>
        <authorList>
            <person name="Chua K.-O."/>
            <person name="Chan K.-G."/>
            <person name="See-Too W.-S."/>
        </authorList>
    </citation>
    <scope>NUCLEOTIDE SEQUENCE [LARGE SCALE GENOMIC DNA]</scope>
    <source>
        <strain evidence="1 2">Jb2</strain>
    </source>
</reference>
<proteinExistence type="predicted"/>
<dbReference type="InterPro" id="IPR027056">
    <property type="entry name" value="Gluconate_2DH_su3"/>
</dbReference>
<keyword evidence="2" id="KW-1185">Reference proteome</keyword>
<dbReference type="Proteomes" id="UP000315037">
    <property type="component" value="Unassembled WGS sequence"/>
</dbReference>
<gene>
    <name evidence="1" type="ORF">E3202_06080</name>
</gene>
<name>A0A506UMK2_9PROT</name>
<dbReference type="Pfam" id="PF13618">
    <property type="entry name" value="Gluconate_2-dh3"/>
    <property type="match status" value="1"/>
</dbReference>
<dbReference type="AlphaFoldDB" id="A0A506UMK2"/>
<protein>
    <submittedName>
        <fullName evidence="1">Gluconate 2-dehydrogenase subunit 3 family protein</fullName>
    </submittedName>
</protein>
<evidence type="ECO:0000313" key="2">
    <source>
        <dbReference type="Proteomes" id="UP000315037"/>
    </source>
</evidence>
<comment type="caution">
    <text evidence="1">The sequence shown here is derived from an EMBL/GenBank/DDBJ whole genome shotgun (WGS) entry which is preliminary data.</text>
</comment>
<sequence>MGGFATGLARVTTATILASSALPWPQPWHSAGNAQARGSGRPITSGPNFFTAEEFAMVRQLCERIYPQDEEGPGADGLGVPLFIDGQLSTPYGYGARWYMHGPFVAGPPEAGYQLPYAPRQLYRLALERLNAFCLENWQKPFVQLSEEVQVDLLTWLEKDALSLGPVPGNVFFELLRANTLEGVFSDPIHGGNHLMKSWYLTGFPGARADFMDWINQEGAAYPFGPVSIPVLPHKRDEQG</sequence>
<evidence type="ECO:0000313" key="1">
    <source>
        <dbReference type="EMBL" id="TPW34545.1"/>
    </source>
</evidence>